<dbReference type="PANTHER" id="PTHR21549">
    <property type="entry name" value="MUTATED IN BLADDER CANCER 1"/>
    <property type="match status" value="1"/>
</dbReference>
<dbReference type="PANTHER" id="PTHR21549:SF0">
    <property type="entry name" value="COILED-COIL DOMAIN-CONTAINING PROTEIN 112"/>
    <property type="match status" value="1"/>
</dbReference>
<keyword evidence="4" id="KW-1185">Reference proteome</keyword>
<gene>
    <name evidence="3" type="ORF">WJX74_006991</name>
</gene>
<feature type="compositionally biased region" description="Low complexity" evidence="2">
    <location>
        <begin position="127"/>
        <end position="152"/>
    </location>
</feature>
<name>A0AAW1REY0_9CHLO</name>
<comment type="caution">
    <text evidence="3">The sequence shown here is derived from an EMBL/GenBank/DDBJ whole genome shotgun (WGS) entry which is preliminary data.</text>
</comment>
<dbReference type="InterPro" id="IPR039902">
    <property type="entry name" value="CCDC148/CCDC112"/>
</dbReference>
<evidence type="ECO:0000256" key="2">
    <source>
        <dbReference type="SAM" id="MobiDB-lite"/>
    </source>
</evidence>
<organism evidence="3 4">
    <name type="scientific">Apatococcus lobatus</name>
    <dbReference type="NCBI Taxonomy" id="904363"/>
    <lineage>
        <taxon>Eukaryota</taxon>
        <taxon>Viridiplantae</taxon>
        <taxon>Chlorophyta</taxon>
        <taxon>core chlorophytes</taxon>
        <taxon>Trebouxiophyceae</taxon>
        <taxon>Chlorellales</taxon>
        <taxon>Chlorellaceae</taxon>
        <taxon>Apatococcus</taxon>
    </lineage>
</organism>
<reference evidence="3 4" key="1">
    <citation type="journal article" date="2024" name="Nat. Commun.">
        <title>Phylogenomics reveals the evolutionary origins of lichenization in chlorophyte algae.</title>
        <authorList>
            <person name="Puginier C."/>
            <person name="Libourel C."/>
            <person name="Otte J."/>
            <person name="Skaloud P."/>
            <person name="Haon M."/>
            <person name="Grisel S."/>
            <person name="Petersen M."/>
            <person name="Berrin J.G."/>
            <person name="Delaux P.M."/>
            <person name="Dal Grande F."/>
            <person name="Keller J."/>
        </authorList>
    </citation>
    <scope>NUCLEOTIDE SEQUENCE [LARGE SCALE GENOMIC DNA]</scope>
    <source>
        <strain evidence="3 4">SAG 2145</strain>
    </source>
</reference>
<dbReference type="AlphaFoldDB" id="A0AAW1REY0"/>
<feature type="compositionally biased region" description="Basic and acidic residues" evidence="2">
    <location>
        <begin position="155"/>
        <end position="194"/>
    </location>
</feature>
<evidence type="ECO:0000313" key="4">
    <source>
        <dbReference type="Proteomes" id="UP001438707"/>
    </source>
</evidence>
<evidence type="ECO:0000313" key="3">
    <source>
        <dbReference type="EMBL" id="KAK9832336.1"/>
    </source>
</evidence>
<keyword evidence="1" id="KW-0175">Coiled coil</keyword>
<feature type="compositionally biased region" description="Low complexity" evidence="2">
    <location>
        <begin position="195"/>
        <end position="205"/>
    </location>
</feature>
<protein>
    <submittedName>
        <fullName evidence="3">Uncharacterized protein</fullName>
    </submittedName>
</protein>
<feature type="region of interest" description="Disordered" evidence="2">
    <location>
        <begin position="127"/>
        <end position="240"/>
    </location>
</feature>
<evidence type="ECO:0000256" key="1">
    <source>
        <dbReference type="ARBA" id="ARBA00023054"/>
    </source>
</evidence>
<proteinExistence type="predicted"/>
<dbReference type="Proteomes" id="UP001438707">
    <property type="component" value="Unassembled WGS sequence"/>
</dbReference>
<accession>A0AAW1REY0</accession>
<sequence>MEQRIEAVAWELDSRGCSSASEPAESSHRQVQILPAALEKVVVGSDRALVLEVIEFDEFVEAQGASGGWHPDDHAEFLRILTSCRGDYSHAILIATDQLPEYDDLLVRKRIAVAQWRMRRNAEKAAASIAEQAEQPKSARQAQQEQQAAAHQQRLKREVQRRAVQSWRERKAQQEAEADAADRHERHLQQKAKLEASQAWQAAARARLRSYHNSKAKEKREHEMADIQRTDARPATAPPPEQLQRAEARAQDMLQRRADLKHAPEVLLEERKRRQHALAQKVAQGFKAKAALEEEGRLHQDTSAFRIRRNILHTDGLTAQGSGFICHVQAKIVPQWRQGL</sequence>
<dbReference type="EMBL" id="JALJOS010000012">
    <property type="protein sequence ID" value="KAK9832336.1"/>
    <property type="molecule type" value="Genomic_DNA"/>
</dbReference>
<feature type="compositionally biased region" description="Basic and acidic residues" evidence="2">
    <location>
        <begin position="215"/>
        <end position="232"/>
    </location>
</feature>